<keyword evidence="2" id="KW-1277">Toxin-antitoxin system</keyword>
<dbReference type="Proteomes" id="UP001428817">
    <property type="component" value="Unassembled WGS sequence"/>
</dbReference>
<keyword evidence="3" id="KW-0540">Nuclease</keyword>
<evidence type="ECO:0000256" key="3">
    <source>
        <dbReference type="ARBA" id="ARBA00022722"/>
    </source>
</evidence>
<keyword evidence="4" id="KW-0479">Metal-binding</keyword>
<dbReference type="InterPro" id="IPR002716">
    <property type="entry name" value="PIN_dom"/>
</dbReference>
<dbReference type="EMBL" id="BAABJP010000065">
    <property type="protein sequence ID" value="GAA5175414.1"/>
    <property type="molecule type" value="Genomic_DNA"/>
</dbReference>
<evidence type="ECO:0000256" key="6">
    <source>
        <dbReference type="ARBA" id="ARBA00022842"/>
    </source>
</evidence>
<evidence type="ECO:0000256" key="7">
    <source>
        <dbReference type="ARBA" id="ARBA00038093"/>
    </source>
</evidence>
<comment type="cofactor">
    <cofactor evidence="1">
        <name>Mg(2+)</name>
        <dbReference type="ChEBI" id="CHEBI:18420"/>
    </cofactor>
</comment>
<name>A0ABP9REC5_9PSEU</name>
<proteinExistence type="inferred from homology"/>
<dbReference type="SUPFAM" id="SSF88723">
    <property type="entry name" value="PIN domain-like"/>
    <property type="match status" value="1"/>
</dbReference>
<evidence type="ECO:0000259" key="8">
    <source>
        <dbReference type="Pfam" id="PF01850"/>
    </source>
</evidence>
<reference evidence="10" key="1">
    <citation type="journal article" date="2019" name="Int. J. Syst. Evol. Microbiol.">
        <title>The Global Catalogue of Microorganisms (GCM) 10K type strain sequencing project: providing services to taxonomists for standard genome sequencing and annotation.</title>
        <authorList>
            <consortium name="The Broad Institute Genomics Platform"/>
            <consortium name="The Broad Institute Genome Sequencing Center for Infectious Disease"/>
            <person name="Wu L."/>
            <person name="Ma J."/>
        </authorList>
    </citation>
    <scope>NUCLEOTIDE SEQUENCE [LARGE SCALE GENOMIC DNA]</scope>
    <source>
        <strain evidence="10">JCM 18303</strain>
    </source>
</reference>
<dbReference type="Pfam" id="PF01850">
    <property type="entry name" value="PIN"/>
    <property type="match status" value="1"/>
</dbReference>
<dbReference type="PANTHER" id="PTHR33653:SF1">
    <property type="entry name" value="RIBONUCLEASE VAPC2"/>
    <property type="match status" value="1"/>
</dbReference>
<keyword evidence="10" id="KW-1185">Reference proteome</keyword>
<dbReference type="InterPro" id="IPR050556">
    <property type="entry name" value="Type_II_TA_system_RNase"/>
</dbReference>
<evidence type="ECO:0000256" key="1">
    <source>
        <dbReference type="ARBA" id="ARBA00001946"/>
    </source>
</evidence>
<protein>
    <submittedName>
        <fullName evidence="9">Type II toxin-antitoxin system VapC family toxin</fullName>
    </submittedName>
</protein>
<gene>
    <name evidence="9" type="ORF">GCM10023321_81430</name>
</gene>
<comment type="caution">
    <text evidence="9">The sequence shown here is derived from an EMBL/GenBank/DDBJ whole genome shotgun (WGS) entry which is preliminary data.</text>
</comment>
<dbReference type="Gene3D" id="3.40.50.1010">
    <property type="entry name" value="5'-nuclease"/>
    <property type="match status" value="1"/>
</dbReference>
<comment type="similarity">
    <text evidence="7">Belongs to the PINc/VapC protein family.</text>
</comment>
<accession>A0ABP9REC5</accession>
<dbReference type="PANTHER" id="PTHR33653">
    <property type="entry name" value="RIBONUCLEASE VAPC2"/>
    <property type="match status" value="1"/>
</dbReference>
<organism evidence="9 10">
    <name type="scientific">Pseudonocardia eucalypti</name>
    <dbReference type="NCBI Taxonomy" id="648755"/>
    <lineage>
        <taxon>Bacteria</taxon>
        <taxon>Bacillati</taxon>
        <taxon>Actinomycetota</taxon>
        <taxon>Actinomycetes</taxon>
        <taxon>Pseudonocardiales</taxon>
        <taxon>Pseudonocardiaceae</taxon>
        <taxon>Pseudonocardia</taxon>
    </lineage>
</organism>
<dbReference type="InterPro" id="IPR029060">
    <property type="entry name" value="PIN-like_dom_sf"/>
</dbReference>
<evidence type="ECO:0000256" key="5">
    <source>
        <dbReference type="ARBA" id="ARBA00022801"/>
    </source>
</evidence>
<evidence type="ECO:0000256" key="4">
    <source>
        <dbReference type="ARBA" id="ARBA00022723"/>
    </source>
</evidence>
<keyword evidence="5" id="KW-0378">Hydrolase</keyword>
<keyword evidence="6" id="KW-0460">Magnesium</keyword>
<sequence>MSSPELTTMVDTNVLLDVLHGDDRWGEWSRDRIVEAREVGPLVINPIIYAEVSVYYSRVEDLDRDLPRGDFVREPLPFRAGFMAGKVFLKYRRQGGVRRSPLPDFYIGAHATARDYRLLTRVGARYRSYFPKLRLRTPEDP</sequence>
<evidence type="ECO:0000313" key="9">
    <source>
        <dbReference type="EMBL" id="GAA5175414.1"/>
    </source>
</evidence>
<evidence type="ECO:0000256" key="2">
    <source>
        <dbReference type="ARBA" id="ARBA00022649"/>
    </source>
</evidence>
<evidence type="ECO:0000313" key="10">
    <source>
        <dbReference type="Proteomes" id="UP001428817"/>
    </source>
</evidence>
<dbReference type="RefSeq" id="WP_345703553.1">
    <property type="nucleotide sequence ID" value="NZ_BAABJP010000065.1"/>
</dbReference>
<feature type="domain" description="PIN" evidence="8">
    <location>
        <begin position="9"/>
        <end position="121"/>
    </location>
</feature>